<sequence length="61" mass="6986">MYSIRVKYALSVILSILHVNSKYRPMEMCTTSSLRIQQSVYAYSCGVLVQMMDVHVKLRSG</sequence>
<dbReference type="EMBL" id="GBXM01070070">
    <property type="protein sequence ID" value="JAH38507.1"/>
    <property type="molecule type" value="Transcribed_RNA"/>
</dbReference>
<protein>
    <submittedName>
        <fullName evidence="1">Uncharacterized protein</fullName>
    </submittedName>
</protein>
<dbReference type="AlphaFoldDB" id="A0A0E9SBA9"/>
<reference evidence="1" key="1">
    <citation type="submission" date="2014-11" db="EMBL/GenBank/DDBJ databases">
        <authorList>
            <person name="Amaro Gonzalez C."/>
        </authorList>
    </citation>
    <scope>NUCLEOTIDE SEQUENCE</scope>
</reference>
<name>A0A0E9SBA9_ANGAN</name>
<organism evidence="1">
    <name type="scientific">Anguilla anguilla</name>
    <name type="common">European freshwater eel</name>
    <name type="synonym">Muraena anguilla</name>
    <dbReference type="NCBI Taxonomy" id="7936"/>
    <lineage>
        <taxon>Eukaryota</taxon>
        <taxon>Metazoa</taxon>
        <taxon>Chordata</taxon>
        <taxon>Craniata</taxon>
        <taxon>Vertebrata</taxon>
        <taxon>Euteleostomi</taxon>
        <taxon>Actinopterygii</taxon>
        <taxon>Neopterygii</taxon>
        <taxon>Teleostei</taxon>
        <taxon>Anguilliformes</taxon>
        <taxon>Anguillidae</taxon>
        <taxon>Anguilla</taxon>
    </lineage>
</organism>
<accession>A0A0E9SBA9</accession>
<reference evidence="1" key="2">
    <citation type="journal article" date="2015" name="Fish Shellfish Immunol.">
        <title>Early steps in the European eel (Anguilla anguilla)-Vibrio vulnificus interaction in the gills: Role of the RtxA13 toxin.</title>
        <authorList>
            <person name="Callol A."/>
            <person name="Pajuelo D."/>
            <person name="Ebbesson L."/>
            <person name="Teles M."/>
            <person name="MacKenzie S."/>
            <person name="Amaro C."/>
        </authorList>
    </citation>
    <scope>NUCLEOTIDE SEQUENCE</scope>
</reference>
<evidence type="ECO:0000313" key="1">
    <source>
        <dbReference type="EMBL" id="JAH38507.1"/>
    </source>
</evidence>
<proteinExistence type="predicted"/>